<dbReference type="SUPFAM" id="SSF50891">
    <property type="entry name" value="Cyclophilin-like"/>
    <property type="match status" value="1"/>
</dbReference>
<organism evidence="5 6">
    <name type="scientific">Mycolicibacterium thermoresistibile</name>
    <name type="common">Mycobacterium thermoresistibile</name>
    <dbReference type="NCBI Taxonomy" id="1797"/>
    <lineage>
        <taxon>Bacteria</taxon>
        <taxon>Bacillati</taxon>
        <taxon>Actinomycetota</taxon>
        <taxon>Actinomycetes</taxon>
        <taxon>Mycobacteriales</taxon>
        <taxon>Mycobacteriaceae</taxon>
        <taxon>Mycolicibacterium</taxon>
    </lineage>
</organism>
<feature type="compositionally biased region" description="Polar residues" evidence="2">
    <location>
        <begin position="63"/>
        <end position="73"/>
    </location>
</feature>
<reference evidence="6" key="2">
    <citation type="submission" date="2016-02" db="EMBL/GenBank/DDBJ databases">
        <title>Draft genome sequence of five rapidly growing Mycobacterium species.</title>
        <authorList>
            <person name="Katahira K."/>
            <person name="Gotou Y."/>
            <person name="Iida K."/>
            <person name="Ogura Y."/>
            <person name="Hayashi T."/>
        </authorList>
    </citation>
    <scope>NUCLEOTIDE SEQUENCE [LARGE SCALE GENOMIC DNA]</scope>
    <source>
        <strain evidence="6">JCM6362</strain>
    </source>
</reference>
<dbReference type="Proteomes" id="UP000069654">
    <property type="component" value="Unassembled WGS sequence"/>
</dbReference>
<gene>
    <name evidence="5" type="ORF">RMCT_3720</name>
</gene>
<protein>
    <submittedName>
        <fullName evidence="5">Peptidyl-prolyl cis-trans isomerase</fullName>
    </submittedName>
</protein>
<feature type="transmembrane region" description="Helical" evidence="3">
    <location>
        <begin position="32"/>
        <end position="54"/>
    </location>
</feature>
<keyword evidence="3" id="KW-0472">Membrane</keyword>
<evidence type="ECO:0000256" key="1">
    <source>
        <dbReference type="ARBA" id="ARBA00002388"/>
    </source>
</evidence>
<dbReference type="PANTHER" id="PTHR45625">
    <property type="entry name" value="PEPTIDYL-PROLYL CIS-TRANS ISOMERASE-RELATED"/>
    <property type="match status" value="1"/>
</dbReference>
<dbReference type="OMA" id="SKAPDPC"/>
<comment type="function">
    <text evidence="1">PPIases accelerate the folding of proteins. It catalyzes the cis-trans isomerization of proline imidic peptide bonds in oligopeptides.</text>
</comment>
<evidence type="ECO:0000313" key="5">
    <source>
        <dbReference type="EMBL" id="GAT16751.1"/>
    </source>
</evidence>
<name>A0A117INE7_MYCTH</name>
<keyword evidence="5" id="KW-0413">Isomerase</keyword>
<evidence type="ECO:0000256" key="3">
    <source>
        <dbReference type="SAM" id="Phobius"/>
    </source>
</evidence>
<dbReference type="Pfam" id="PF00160">
    <property type="entry name" value="Pro_isomerase"/>
    <property type="match status" value="1"/>
</dbReference>
<dbReference type="AlphaFoldDB" id="A0A117INE7"/>
<comment type="caution">
    <text evidence="5">The sequence shown here is derived from an EMBL/GenBank/DDBJ whole genome shotgun (WGS) entry which is preliminary data.</text>
</comment>
<accession>A0A117INE7</accession>
<dbReference type="GO" id="GO:0003755">
    <property type="term" value="F:peptidyl-prolyl cis-trans isomerase activity"/>
    <property type="evidence" value="ECO:0007669"/>
    <property type="project" value="InterPro"/>
</dbReference>
<dbReference type="RefSeq" id="WP_003924337.1">
    <property type="nucleotide sequence ID" value="NZ_BCTB01000048.1"/>
</dbReference>
<dbReference type="Gene3D" id="2.40.100.10">
    <property type="entry name" value="Cyclophilin-like"/>
    <property type="match status" value="1"/>
</dbReference>
<dbReference type="InterPro" id="IPR029000">
    <property type="entry name" value="Cyclophilin-like_dom_sf"/>
</dbReference>
<evidence type="ECO:0000256" key="2">
    <source>
        <dbReference type="SAM" id="MobiDB-lite"/>
    </source>
</evidence>
<keyword evidence="3" id="KW-1133">Transmembrane helix</keyword>
<dbReference type="InterPro" id="IPR002130">
    <property type="entry name" value="Cyclophilin-type_PPIase_dom"/>
</dbReference>
<feature type="domain" description="PPIase cyclophilin-type" evidence="4">
    <location>
        <begin position="139"/>
        <end position="297"/>
    </location>
</feature>
<reference evidence="5 6" key="1">
    <citation type="journal article" date="2016" name="Genome Announc.">
        <title>Draft Genome Sequences of Five Rapidly Growing Mycobacterium Species, M. thermoresistibile, M. fortuitum subsp. acetamidolyticum, M. canariasense, M. brisbanense, and M. novocastrense.</title>
        <authorList>
            <person name="Katahira K."/>
            <person name="Ogura Y."/>
            <person name="Gotoh Y."/>
            <person name="Hayashi T."/>
        </authorList>
    </citation>
    <scope>NUCLEOTIDE SEQUENCE [LARGE SCALE GENOMIC DNA]</scope>
    <source>
        <strain evidence="5 6">JCM6362</strain>
    </source>
</reference>
<keyword evidence="3" id="KW-0812">Transmembrane</keyword>
<evidence type="ECO:0000313" key="6">
    <source>
        <dbReference type="Proteomes" id="UP000069654"/>
    </source>
</evidence>
<dbReference type="PANTHER" id="PTHR45625:SF3">
    <property type="entry name" value="PEPTIDYL-PROLYL CIS-TRANS ISOMERASE B-RELATED"/>
    <property type="match status" value="1"/>
</dbReference>
<evidence type="ECO:0000259" key="4">
    <source>
        <dbReference type="PROSITE" id="PS50072"/>
    </source>
</evidence>
<proteinExistence type="predicted"/>
<dbReference type="STRING" id="1797.RMCT_3720"/>
<dbReference type="EMBL" id="BCTB01000048">
    <property type="protein sequence ID" value="GAT16751.1"/>
    <property type="molecule type" value="Genomic_DNA"/>
</dbReference>
<dbReference type="InterPro" id="IPR044666">
    <property type="entry name" value="Cyclophilin_A-like"/>
</dbReference>
<feature type="region of interest" description="Disordered" evidence="2">
    <location>
        <begin position="62"/>
        <end position="97"/>
    </location>
</feature>
<sequence>MPTTNAERREAAKRKLEEQLARREARARRNRLLAVIGSVVAVIALVGAAVYVFVLDRDDAESDTTAQSETPDTQLAGPTPLPAGGPGQLPAFNPPPDLGADCQYPAAATPASKEVNPPRTGKVPTDPEWVSVSMSTNQGNLGLWLDNGKAPCTVNSFVSLAQQGYFDDTTCHRLTATPALSVLQCGDPTGTGAGGPGYQFGNEYPTNQYPQGDPALQEPVTYPRGALAMAHSAGQHNNGSQFFLVYQDSQLPPDYTVFGVIDETGLETLDKIAAAGIAGNAMDGAPAEEVRVTSILMD</sequence>
<dbReference type="PROSITE" id="PS50072">
    <property type="entry name" value="CSA_PPIASE_2"/>
    <property type="match status" value="1"/>
</dbReference>